<dbReference type="InterPro" id="IPR012340">
    <property type="entry name" value="NA-bd_OB-fold"/>
</dbReference>
<evidence type="ECO:0000313" key="2">
    <source>
        <dbReference type="WBParaSite" id="L893_g8435.t1"/>
    </source>
</evidence>
<organism evidence="1 2">
    <name type="scientific">Steinernema glaseri</name>
    <dbReference type="NCBI Taxonomy" id="37863"/>
    <lineage>
        <taxon>Eukaryota</taxon>
        <taxon>Metazoa</taxon>
        <taxon>Ecdysozoa</taxon>
        <taxon>Nematoda</taxon>
        <taxon>Chromadorea</taxon>
        <taxon>Rhabditida</taxon>
        <taxon>Tylenchina</taxon>
        <taxon>Panagrolaimomorpha</taxon>
        <taxon>Strongyloidoidea</taxon>
        <taxon>Steinernematidae</taxon>
        <taxon>Steinernema</taxon>
    </lineage>
</organism>
<dbReference type="Gene3D" id="2.40.50.140">
    <property type="entry name" value="Nucleic acid-binding proteins"/>
    <property type="match status" value="1"/>
</dbReference>
<accession>A0A1I8ASI2</accession>
<protein>
    <submittedName>
        <fullName evidence="2">OB domain-containing protein</fullName>
    </submittedName>
</protein>
<dbReference type="SUPFAM" id="SSF50249">
    <property type="entry name" value="Nucleic acid-binding proteins"/>
    <property type="match status" value="1"/>
</dbReference>
<sequence>MSLLQIKSQAINMTTPIAMITPFKAKVRDVKSGKGEFGVFSFTLADKEGDELRVSAFGDVAERLHQKVLKGQVKTVYLSSTSELSTRSPQAEDRTSMCWLLWRGSSIRWTVYDVKPVPYSEYLKMLRDTTEKTWLILHVPEGN</sequence>
<dbReference type="Proteomes" id="UP000095287">
    <property type="component" value="Unplaced"/>
</dbReference>
<dbReference type="AlphaFoldDB" id="A0A1I8ASI2"/>
<name>A0A1I8ASI2_9BILA</name>
<evidence type="ECO:0000313" key="1">
    <source>
        <dbReference type="Proteomes" id="UP000095287"/>
    </source>
</evidence>
<reference evidence="2" key="1">
    <citation type="submission" date="2016-11" db="UniProtKB">
        <authorList>
            <consortium name="WormBaseParasite"/>
        </authorList>
    </citation>
    <scope>IDENTIFICATION</scope>
</reference>
<keyword evidence="1" id="KW-1185">Reference proteome</keyword>
<proteinExistence type="predicted"/>
<dbReference type="WBParaSite" id="L893_g8435.t1">
    <property type="protein sequence ID" value="L893_g8435.t1"/>
    <property type="gene ID" value="L893_g8435"/>
</dbReference>